<sequence length="471" mass="49726">MSTPPLVPRGPSTVLGRRSVWAPAAVLLAALLAGLVGAFGGVVAVGAVGAVVLLAVTAFRPAAAVYVYMAALPFLSGIERDQLIPFVRPNEALLVLVLAGALAGGYGRLVRGGSSGVRQSALDVPLFVFVLLSTLWPVVSLLLRGLVPTGTELTALLPICKLAGLFLLVRLAVRTDRDLLRLARVVTWPAAVVALIAVLQTAGFPPVIDLLSTLWTGGGDPAYLTERGTTTFASSIATGDYVVLALALLTSLVVRDLIGSVERTVLGLLLAAGVLAAGQFSTWASAVVVAVVLLRENPALRRTVVRLLPLAAVALVVGLPAFVLRLSQFGDGFGVPRSWLGRWDNLVSFYLPRLLDGNVLLGISPDSVLPAPETWREVIYLEYGYLQLLWVGGLPLLAAFGWLSVVVLRESGEQSCRPDVTGAYASTLVAAWWMVLLLSVIDIHLVLRGTGELLFLFMAIISGRVDARTPS</sequence>
<feature type="transmembrane region" description="Helical" evidence="1">
    <location>
        <begin position="306"/>
        <end position="326"/>
    </location>
</feature>
<name>A0A7G7MQE6_9PSEU</name>
<gene>
    <name evidence="2" type="ORF">H6H00_14715</name>
</gene>
<feature type="transmembrane region" description="Helical" evidence="1">
    <location>
        <begin position="385"/>
        <end position="408"/>
    </location>
</feature>
<feature type="transmembrane region" description="Helical" evidence="1">
    <location>
        <begin position="92"/>
        <end position="110"/>
    </location>
</feature>
<reference evidence="2 3" key="1">
    <citation type="submission" date="2020-08" db="EMBL/GenBank/DDBJ databases">
        <authorList>
            <person name="Mo P."/>
        </authorList>
    </citation>
    <scope>NUCLEOTIDE SEQUENCE [LARGE SCALE GENOMIC DNA]</scope>
    <source>
        <strain evidence="2 3">CGMCC 4.1532</strain>
    </source>
</reference>
<accession>A0A7G7MQE6</accession>
<organism evidence="2 3">
    <name type="scientific">Pseudonocardia petroleophila</name>
    <dbReference type="NCBI Taxonomy" id="37331"/>
    <lineage>
        <taxon>Bacteria</taxon>
        <taxon>Bacillati</taxon>
        <taxon>Actinomycetota</taxon>
        <taxon>Actinomycetes</taxon>
        <taxon>Pseudonocardiales</taxon>
        <taxon>Pseudonocardiaceae</taxon>
        <taxon>Pseudonocardia</taxon>
    </lineage>
</organism>
<feature type="transmembrane region" description="Helical" evidence="1">
    <location>
        <begin position="420"/>
        <end position="441"/>
    </location>
</feature>
<dbReference type="EMBL" id="CP060131">
    <property type="protein sequence ID" value="QNG55007.1"/>
    <property type="molecule type" value="Genomic_DNA"/>
</dbReference>
<keyword evidence="1" id="KW-0812">Transmembrane</keyword>
<keyword evidence="1" id="KW-0472">Membrane</keyword>
<proteinExistence type="predicted"/>
<feature type="transmembrane region" description="Helical" evidence="1">
    <location>
        <begin position="185"/>
        <end position="208"/>
    </location>
</feature>
<feature type="transmembrane region" description="Helical" evidence="1">
    <location>
        <begin position="155"/>
        <end position="173"/>
    </location>
</feature>
<evidence type="ECO:0000256" key="1">
    <source>
        <dbReference type="SAM" id="Phobius"/>
    </source>
</evidence>
<evidence type="ECO:0008006" key="4">
    <source>
        <dbReference type="Google" id="ProtNLM"/>
    </source>
</evidence>
<dbReference type="AlphaFoldDB" id="A0A7G7MQE6"/>
<keyword evidence="3" id="KW-1185">Reference proteome</keyword>
<evidence type="ECO:0000313" key="2">
    <source>
        <dbReference type="EMBL" id="QNG55007.1"/>
    </source>
</evidence>
<dbReference type="Proteomes" id="UP000515728">
    <property type="component" value="Chromosome"/>
</dbReference>
<keyword evidence="1" id="KW-1133">Transmembrane helix</keyword>
<dbReference type="KEGG" id="ppel:H6H00_14715"/>
<evidence type="ECO:0000313" key="3">
    <source>
        <dbReference type="Proteomes" id="UP000515728"/>
    </source>
</evidence>
<feature type="transmembrane region" description="Helical" evidence="1">
    <location>
        <begin position="51"/>
        <end position="72"/>
    </location>
</feature>
<feature type="transmembrane region" description="Helical" evidence="1">
    <location>
        <begin position="266"/>
        <end position="294"/>
    </location>
</feature>
<protein>
    <recommendedName>
        <fullName evidence="4">O-antigen ligase</fullName>
    </recommendedName>
</protein>
<feature type="transmembrane region" description="Helical" evidence="1">
    <location>
        <begin position="20"/>
        <end position="44"/>
    </location>
</feature>
<dbReference type="RefSeq" id="WP_185721805.1">
    <property type="nucleotide sequence ID" value="NZ_BAAAWI010000001.1"/>
</dbReference>
<feature type="transmembrane region" description="Helical" evidence="1">
    <location>
        <begin position="122"/>
        <end position="143"/>
    </location>
</feature>